<dbReference type="InterPro" id="IPR036537">
    <property type="entry name" value="Adaptor_Cbl_N_dom_sf"/>
</dbReference>
<dbReference type="CDD" id="cd21037">
    <property type="entry name" value="MLKL_NTD"/>
    <property type="match status" value="1"/>
</dbReference>
<dbReference type="GO" id="GO:0007166">
    <property type="term" value="P:cell surface receptor signaling pathway"/>
    <property type="evidence" value="ECO:0007669"/>
    <property type="project" value="InterPro"/>
</dbReference>
<feature type="non-terminal residue" evidence="1">
    <location>
        <position position="1"/>
    </location>
</feature>
<name>A0AAD6Y4Y3_9AGAR</name>
<dbReference type="Gene3D" id="1.20.930.20">
    <property type="entry name" value="Adaptor protein Cbl, N-terminal domain"/>
    <property type="match status" value="1"/>
</dbReference>
<comment type="caution">
    <text evidence="1">The sequence shown here is derived from an EMBL/GenBank/DDBJ whole genome shotgun (WGS) entry which is preliminary data.</text>
</comment>
<dbReference type="InterPro" id="IPR059179">
    <property type="entry name" value="MLKL-like_MCAfunc"/>
</dbReference>
<proteinExistence type="predicted"/>
<accession>A0AAD6Y4Y3</accession>
<keyword evidence="2" id="KW-1185">Reference proteome</keyword>
<sequence>MPHLVRVFVLSSPTHPLVVVENRNTKKLHKIQTGLRLAKEVAEDIPAPGLKSALGLASALAEMYDTMRGNKDDLPDLEERLRPLTEIDTSGCNPALKARLTALRANLKPLLDQCRALRQYHKQHKIRTFLFSFSIEKTIRGMEKKISTQLEDFTMSGGIAIDDLVAEMKAQLDTIQEQNKEILAQGERTRADQLLMNLRNSNGT</sequence>
<evidence type="ECO:0000313" key="2">
    <source>
        <dbReference type="Proteomes" id="UP001219525"/>
    </source>
</evidence>
<protein>
    <submittedName>
        <fullName evidence="1">Uncharacterized protein</fullName>
    </submittedName>
</protein>
<dbReference type="EMBL" id="JARJCW010000129">
    <property type="protein sequence ID" value="KAJ7191713.1"/>
    <property type="molecule type" value="Genomic_DNA"/>
</dbReference>
<gene>
    <name evidence="1" type="ORF">GGX14DRAFT_546627</name>
</gene>
<evidence type="ECO:0000313" key="1">
    <source>
        <dbReference type="EMBL" id="KAJ7191713.1"/>
    </source>
</evidence>
<organism evidence="1 2">
    <name type="scientific">Mycena pura</name>
    <dbReference type="NCBI Taxonomy" id="153505"/>
    <lineage>
        <taxon>Eukaryota</taxon>
        <taxon>Fungi</taxon>
        <taxon>Dikarya</taxon>
        <taxon>Basidiomycota</taxon>
        <taxon>Agaricomycotina</taxon>
        <taxon>Agaricomycetes</taxon>
        <taxon>Agaricomycetidae</taxon>
        <taxon>Agaricales</taxon>
        <taxon>Marasmiineae</taxon>
        <taxon>Mycenaceae</taxon>
        <taxon>Mycena</taxon>
    </lineage>
</organism>
<reference evidence="1" key="1">
    <citation type="submission" date="2023-03" db="EMBL/GenBank/DDBJ databases">
        <title>Massive genome expansion in bonnet fungi (Mycena s.s.) driven by repeated elements and novel gene families across ecological guilds.</title>
        <authorList>
            <consortium name="Lawrence Berkeley National Laboratory"/>
            <person name="Harder C.B."/>
            <person name="Miyauchi S."/>
            <person name="Viragh M."/>
            <person name="Kuo A."/>
            <person name="Thoen E."/>
            <person name="Andreopoulos B."/>
            <person name="Lu D."/>
            <person name="Skrede I."/>
            <person name="Drula E."/>
            <person name="Henrissat B."/>
            <person name="Morin E."/>
            <person name="Kohler A."/>
            <person name="Barry K."/>
            <person name="LaButti K."/>
            <person name="Morin E."/>
            <person name="Salamov A."/>
            <person name="Lipzen A."/>
            <person name="Mereny Z."/>
            <person name="Hegedus B."/>
            <person name="Baldrian P."/>
            <person name="Stursova M."/>
            <person name="Weitz H."/>
            <person name="Taylor A."/>
            <person name="Grigoriev I.V."/>
            <person name="Nagy L.G."/>
            <person name="Martin F."/>
            <person name="Kauserud H."/>
        </authorList>
    </citation>
    <scope>NUCLEOTIDE SEQUENCE</scope>
    <source>
        <strain evidence="1">9144</strain>
    </source>
</reference>
<dbReference type="Proteomes" id="UP001219525">
    <property type="component" value="Unassembled WGS sequence"/>
</dbReference>
<dbReference type="AlphaFoldDB" id="A0AAD6Y4Y3"/>